<gene>
    <name evidence="3" type="ORF">LCOR_03723.1</name>
</gene>
<accession>A0A068RQD9</accession>
<evidence type="ECO:0000256" key="1">
    <source>
        <dbReference type="ARBA" id="ARBA00007355"/>
    </source>
</evidence>
<dbReference type="VEuPathDB" id="FungiDB:LCOR_03723.1"/>
<dbReference type="Pfam" id="PF05071">
    <property type="entry name" value="NDUFA12"/>
    <property type="match status" value="1"/>
</dbReference>
<dbReference type="GO" id="GO:0005743">
    <property type="term" value="C:mitochondrial inner membrane"/>
    <property type="evidence" value="ECO:0007669"/>
    <property type="project" value="UniProtKB-SubCell"/>
</dbReference>
<reference evidence="3" key="1">
    <citation type="submission" date="2013-08" db="EMBL/GenBank/DDBJ databases">
        <title>Gene expansion shapes genome architecture in the human pathogen Lichtheimia corymbifera: an evolutionary genomics analysis in the ancient terrestrial Mucorales (Mucoromycotina).</title>
        <authorList>
            <person name="Schwartze V.U."/>
            <person name="Winter S."/>
            <person name="Shelest E."/>
            <person name="Marcet-Houben M."/>
            <person name="Horn F."/>
            <person name="Wehner S."/>
            <person name="Hoffmann K."/>
            <person name="Riege K."/>
            <person name="Sammeth M."/>
            <person name="Nowrousian M."/>
            <person name="Valiante V."/>
            <person name="Linde J."/>
            <person name="Jacobsen I.D."/>
            <person name="Marz M."/>
            <person name="Brakhage A.A."/>
            <person name="Gabaldon T."/>
            <person name="Bocker S."/>
            <person name="Voigt K."/>
        </authorList>
    </citation>
    <scope>NUCLEOTIDE SEQUENCE [LARGE SCALE GENOMIC DNA]</scope>
    <source>
        <strain evidence="3">FSU 9682</strain>
    </source>
</reference>
<keyword evidence="2" id="KW-0496">Mitochondrion</keyword>
<keyword evidence="2" id="KW-0679">Respiratory chain</keyword>
<dbReference type="PANTHER" id="PTHR12910:SF2">
    <property type="entry name" value="NADH DEHYDROGENASE [UBIQUINONE] 1 ALPHA SUBCOMPLEX SUBUNIT 12"/>
    <property type="match status" value="1"/>
</dbReference>
<protein>
    <recommendedName>
        <fullName evidence="2">NADH dehydrogenase [ubiquinone] 1 alpha subcomplex subunit</fullName>
    </recommendedName>
</protein>
<dbReference type="Proteomes" id="UP000027586">
    <property type="component" value="Unassembled WGS sequence"/>
</dbReference>
<evidence type="ECO:0000313" key="4">
    <source>
        <dbReference type="Proteomes" id="UP000027586"/>
    </source>
</evidence>
<dbReference type="PANTHER" id="PTHR12910">
    <property type="entry name" value="NADH-UBIQUINONE OXIDOREDUCTASE SUBUNIT B17.2"/>
    <property type="match status" value="1"/>
</dbReference>
<keyword evidence="4" id="KW-1185">Reference proteome</keyword>
<dbReference type="EMBL" id="CBTN010000012">
    <property type="protein sequence ID" value="CDH52219.1"/>
    <property type="molecule type" value="Genomic_DNA"/>
</dbReference>
<comment type="similarity">
    <text evidence="1 2">Belongs to the complex I NDUFA12 subunit family.</text>
</comment>
<dbReference type="GO" id="GO:0045271">
    <property type="term" value="C:respiratory chain complex I"/>
    <property type="evidence" value="ECO:0007669"/>
    <property type="project" value="InterPro"/>
</dbReference>
<sequence>MSTIGRTIKNVLKAGPANSLKQMNNIGDTKWGAFIGADRFGNKYFENNDEISGRERWVEFDSVDPDGADIDPAWHMWMARIVQEPPTDMNIQSQKWWTEPTPNFTGTRSAFRTYSTTKAKVTAWDPVALPRQ</sequence>
<dbReference type="AlphaFoldDB" id="A0A068RQD9"/>
<keyword evidence="2" id="KW-0999">Mitochondrion inner membrane</keyword>
<proteinExistence type="inferred from homology"/>
<dbReference type="InterPro" id="IPR007763">
    <property type="entry name" value="NDUFA12"/>
</dbReference>
<keyword evidence="2" id="KW-0472">Membrane</keyword>
<dbReference type="OrthoDB" id="274641at2759"/>
<comment type="subcellular location">
    <subcellularLocation>
        <location evidence="2">Mitochondrion inner membrane</location>
        <topology evidence="2">Peripheral membrane protein</topology>
        <orientation evidence="2">Matrix side</orientation>
    </subcellularLocation>
</comment>
<name>A0A068RQD9_9FUNG</name>
<keyword evidence="2" id="KW-0249">Electron transport</keyword>
<organism evidence="3 4">
    <name type="scientific">Lichtheimia corymbifera JMRC:FSU:9682</name>
    <dbReference type="NCBI Taxonomy" id="1263082"/>
    <lineage>
        <taxon>Eukaryota</taxon>
        <taxon>Fungi</taxon>
        <taxon>Fungi incertae sedis</taxon>
        <taxon>Mucoromycota</taxon>
        <taxon>Mucoromycotina</taxon>
        <taxon>Mucoromycetes</taxon>
        <taxon>Mucorales</taxon>
        <taxon>Lichtheimiaceae</taxon>
        <taxon>Lichtheimia</taxon>
    </lineage>
</organism>
<evidence type="ECO:0000256" key="2">
    <source>
        <dbReference type="RuleBase" id="RU363103"/>
    </source>
</evidence>
<keyword evidence="2" id="KW-0813">Transport</keyword>
<comment type="caution">
    <text evidence="3">The sequence shown here is derived from an EMBL/GenBank/DDBJ whole genome shotgun (WGS) entry which is preliminary data.</text>
</comment>
<comment type="function">
    <text evidence="2">Accessory subunit of the mitochondrial membrane respiratory chain NADH dehydrogenase (Complex I), that is believed not to be involved in catalysis. Complex I functions in the transfer of electrons from NADH to the respiratory chain. The immediate electron acceptor for the enzyme is believed to be ubiquinone.</text>
</comment>
<dbReference type="STRING" id="1263082.A0A068RQD9"/>
<evidence type="ECO:0000313" key="3">
    <source>
        <dbReference type="EMBL" id="CDH52219.1"/>
    </source>
</evidence>
<dbReference type="GO" id="GO:0006979">
    <property type="term" value="P:response to oxidative stress"/>
    <property type="evidence" value="ECO:0007669"/>
    <property type="project" value="TreeGrafter"/>
</dbReference>